<comment type="catalytic activity">
    <reaction evidence="8">
        <text>L-aspartate + L-glutamine + ATP + H2O = L-asparagine + L-glutamate + AMP + diphosphate + H(+)</text>
        <dbReference type="Rhea" id="RHEA:12228"/>
        <dbReference type="ChEBI" id="CHEBI:15377"/>
        <dbReference type="ChEBI" id="CHEBI:15378"/>
        <dbReference type="ChEBI" id="CHEBI:29985"/>
        <dbReference type="ChEBI" id="CHEBI:29991"/>
        <dbReference type="ChEBI" id="CHEBI:30616"/>
        <dbReference type="ChEBI" id="CHEBI:33019"/>
        <dbReference type="ChEBI" id="CHEBI:58048"/>
        <dbReference type="ChEBI" id="CHEBI:58359"/>
        <dbReference type="ChEBI" id="CHEBI:456215"/>
        <dbReference type="EC" id="6.3.5.4"/>
    </reaction>
</comment>
<feature type="site" description="Important for beta-aspartyl-AMP intermediate formation" evidence="11">
    <location>
        <position position="382"/>
    </location>
</feature>
<comment type="caution">
    <text evidence="13">The sequence shown here is derived from an EMBL/GenBank/DDBJ whole genome shotgun (WGS) entry which is preliminary data.</text>
</comment>
<dbReference type="Gene3D" id="3.60.20.10">
    <property type="entry name" value="Glutamine Phosphoribosylpyrophosphate, subunit 1, domain 1"/>
    <property type="match status" value="1"/>
</dbReference>
<dbReference type="Proteomes" id="UP000005384">
    <property type="component" value="Unassembled WGS sequence"/>
</dbReference>
<dbReference type="PANTHER" id="PTHR43284">
    <property type="entry name" value="ASPARAGINE SYNTHETASE (GLUTAMINE-HYDROLYZING)"/>
    <property type="match status" value="1"/>
</dbReference>
<keyword evidence="4 10" id="KW-0547">Nucleotide-binding</keyword>
<comment type="similarity">
    <text evidence="2">Belongs to the asparagine synthetase family.</text>
</comment>
<dbReference type="HOGENOM" id="CLU_014658_3_2_9"/>
<keyword evidence="9" id="KW-0028">Amino-acid biosynthesis</keyword>
<dbReference type="InterPro" id="IPR001962">
    <property type="entry name" value="Asn_synthase"/>
</dbReference>
<evidence type="ECO:0000256" key="7">
    <source>
        <dbReference type="ARBA" id="ARBA00022962"/>
    </source>
</evidence>
<dbReference type="CDD" id="cd00712">
    <property type="entry name" value="AsnB"/>
    <property type="match status" value="1"/>
</dbReference>
<dbReference type="NCBIfam" id="TIGR01536">
    <property type="entry name" value="asn_synth_AEB"/>
    <property type="match status" value="1"/>
</dbReference>
<evidence type="ECO:0000256" key="1">
    <source>
        <dbReference type="ARBA" id="ARBA00005187"/>
    </source>
</evidence>
<dbReference type="EMBL" id="ADLN01000009">
    <property type="protein sequence ID" value="EHI60992.1"/>
    <property type="molecule type" value="Genomic_DNA"/>
</dbReference>
<dbReference type="PATRIC" id="fig|742737.3.peg.1061"/>
<dbReference type="CDD" id="cd01991">
    <property type="entry name" value="Asn_synthase_B_C"/>
    <property type="match status" value="1"/>
</dbReference>
<dbReference type="PANTHER" id="PTHR43284:SF1">
    <property type="entry name" value="ASPARAGINE SYNTHETASE"/>
    <property type="match status" value="1"/>
</dbReference>
<dbReference type="Pfam" id="PF00733">
    <property type="entry name" value="Asn_synthase"/>
    <property type="match status" value="1"/>
</dbReference>
<feature type="active site" description="For GATase activity" evidence="9">
    <location>
        <position position="2"/>
    </location>
</feature>
<evidence type="ECO:0000256" key="5">
    <source>
        <dbReference type="ARBA" id="ARBA00022840"/>
    </source>
</evidence>
<keyword evidence="6 9" id="KW-0061">Asparagine biosynthesis</keyword>
<feature type="domain" description="Glutamine amidotransferase type-2" evidence="12">
    <location>
        <begin position="2"/>
        <end position="220"/>
    </location>
</feature>
<dbReference type="Gene3D" id="3.40.50.620">
    <property type="entry name" value="HUPs"/>
    <property type="match status" value="1"/>
</dbReference>
<evidence type="ECO:0000256" key="8">
    <source>
        <dbReference type="ARBA" id="ARBA00048741"/>
    </source>
</evidence>
<evidence type="ECO:0000256" key="9">
    <source>
        <dbReference type="PIRSR" id="PIRSR001589-1"/>
    </source>
</evidence>
<evidence type="ECO:0000256" key="6">
    <source>
        <dbReference type="ARBA" id="ARBA00022888"/>
    </source>
</evidence>
<organism evidence="13 14">
    <name type="scientific">Hungatella hathewayi WAL-18680</name>
    <dbReference type="NCBI Taxonomy" id="742737"/>
    <lineage>
        <taxon>Bacteria</taxon>
        <taxon>Bacillati</taxon>
        <taxon>Bacillota</taxon>
        <taxon>Clostridia</taxon>
        <taxon>Lachnospirales</taxon>
        <taxon>Lachnospiraceae</taxon>
        <taxon>Hungatella</taxon>
    </lineage>
</organism>
<evidence type="ECO:0000256" key="11">
    <source>
        <dbReference type="PIRSR" id="PIRSR001589-3"/>
    </source>
</evidence>
<keyword evidence="5 10" id="KW-0067">ATP-binding</keyword>
<dbReference type="InterPro" id="IPR051786">
    <property type="entry name" value="ASN_synthetase/amidase"/>
</dbReference>
<dbReference type="InterPro" id="IPR029055">
    <property type="entry name" value="Ntn_hydrolases_N"/>
</dbReference>
<dbReference type="EC" id="6.3.5.4" evidence="3"/>
<dbReference type="GO" id="GO:0004066">
    <property type="term" value="F:asparagine synthase (glutamine-hydrolyzing) activity"/>
    <property type="evidence" value="ECO:0007669"/>
    <property type="project" value="UniProtKB-EC"/>
</dbReference>
<evidence type="ECO:0000259" key="12">
    <source>
        <dbReference type="PROSITE" id="PS51278"/>
    </source>
</evidence>
<evidence type="ECO:0000256" key="4">
    <source>
        <dbReference type="ARBA" id="ARBA00022741"/>
    </source>
</evidence>
<dbReference type="OrthoDB" id="9763290at2"/>
<dbReference type="InterPro" id="IPR006426">
    <property type="entry name" value="Asn_synth_AEB"/>
</dbReference>
<comment type="pathway">
    <text evidence="1">Amino-acid biosynthesis; L-asparagine biosynthesis; L-asparagine from L-aspartate (L-Gln route): step 1/1.</text>
</comment>
<evidence type="ECO:0000256" key="2">
    <source>
        <dbReference type="ARBA" id="ARBA00005752"/>
    </source>
</evidence>
<dbReference type="GO" id="GO:0005829">
    <property type="term" value="C:cytosol"/>
    <property type="evidence" value="ECO:0007669"/>
    <property type="project" value="TreeGrafter"/>
</dbReference>
<evidence type="ECO:0000256" key="10">
    <source>
        <dbReference type="PIRSR" id="PIRSR001589-2"/>
    </source>
</evidence>
<keyword evidence="7 9" id="KW-0315">Glutamine amidotransferase</keyword>
<dbReference type="PIRSF" id="PIRSF001589">
    <property type="entry name" value="Asn_synthetase_glu-h"/>
    <property type="match status" value="1"/>
</dbReference>
<name>G5IC74_9FIRM</name>
<proteinExistence type="inferred from homology"/>
<dbReference type="AlphaFoldDB" id="G5IC74"/>
<protein>
    <recommendedName>
        <fullName evidence="3">asparagine synthase (glutamine-hydrolyzing)</fullName>
        <ecNumber evidence="3">6.3.5.4</ecNumber>
    </recommendedName>
</protein>
<dbReference type="PROSITE" id="PS51278">
    <property type="entry name" value="GATASE_TYPE_2"/>
    <property type="match status" value="1"/>
</dbReference>
<dbReference type="GO" id="GO:0006529">
    <property type="term" value="P:asparagine biosynthetic process"/>
    <property type="evidence" value="ECO:0007669"/>
    <property type="project" value="UniProtKB-KW"/>
</dbReference>
<dbReference type="GO" id="GO:0005524">
    <property type="term" value="F:ATP binding"/>
    <property type="evidence" value="ECO:0007669"/>
    <property type="project" value="UniProtKB-KW"/>
</dbReference>
<evidence type="ECO:0000313" key="14">
    <source>
        <dbReference type="Proteomes" id="UP000005384"/>
    </source>
</evidence>
<feature type="binding site" evidence="10">
    <location>
        <position position="106"/>
    </location>
    <ligand>
        <name>L-glutamine</name>
        <dbReference type="ChEBI" id="CHEBI:58359"/>
    </ligand>
</feature>
<dbReference type="InterPro" id="IPR014729">
    <property type="entry name" value="Rossmann-like_a/b/a_fold"/>
</dbReference>
<evidence type="ECO:0000313" key="13">
    <source>
        <dbReference type="EMBL" id="EHI60992.1"/>
    </source>
</evidence>
<keyword evidence="14" id="KW-1185">Reference proteome</keyword>
<gene>
    <name evidence="13" type="ORF">HMPREF9473_01057</name>
</gene>
<dbReference type="InterPro" id="IPR017932">
    <property type="entry name" value="GATase_2_dom"/>
</dbReference>
<dbReference type="Pfam" id="PF13537">
    <property type="entry name" value="GATase_7"/>
    <property type="match status" value="1"/>
</dbReference>
<dbReference type="SUPFAM" id="SSF52402">
    <property type="entry name" value="Adenine nucleotide alpha hydrolases-like"/>
    <property type="match status" value="1"/>
</dbReference>
<evidence type="ECO:0000256" key="3">
    <source>
        <dbReference type="ARBA" id="ARBA00012737"/>
    </source>
</evidence>
<dbReference type="RefSeq" id="WP_006779043.1">
    <property type="nucleotide sequence ID" value="NZ_CP040506.1"/>
</dbReference>
<dbReference type="InterPro" id="IPR033738">
    <property type="entry name" value="AsnB_N"/>
</dbReference>
<sequence length="617" mass="71138">MCGIAGFFNPKENYLESKDHYEEMLSSMSRVQRRRGPDDNGVYLADICGLAHTRLSIVDLTTGHQPIVRWCEGKEFAIVYNGETYNTKELKDKLVSRGWAFSTASDTEVLLTAYMEFGPEFVKQVNGIFAMAIWDGARKCLYLFRDRLGVKPLYYADFHETMLFASELKGLFAYPGFRPQLTMRGLNEVFSIGPAKTYGQGTFEHVLEVLPGHFLRFDGEGKHDTCYWSLTSHPHEDDYDRTVEKTSHLVQDAICRQMVSDVPICTFLSGGVDSSLVSAVCARELKKQGKRLSTFSFDFVDNEKYFKANAFQPSQDRPYVEKMVEFLDSDHHYLECSHVSQADLLYDSVRAHDLPPMADVDSSMLYFCSLVKDYNKVALTGECADEIFGGYPWFHKKECFEAETFPWTMDLEARKVLLADDFLNSLHMEDYVAETYARSVAETPRLDGDSPEEARRREISYLNLKWFMQTLLNRMDRTSMYSGLEARVPFADHRIVEYLWNVPWEMKAHEGVVKGLLRDAGQGLVPDEILYRRKSPYPKTYDTHYELLLADRVRELLEDPLAPVMAFLDRRKVEKFLACPSDYGKPWYGQLMAGPQMLAYVLQINYWLKEYQIEILG</sequence>
<accession>G5IC74</accession>
<reference evidence="13 14" key="1">
    <citation type="submission" date="2011-08" db="EMBL/GenBank/DDBJ databases">
        <title>The Genome Sequence of Clostridium hathewayi WAL-18680.</title>
        <authorList>
            <consortium name="The Broad Institute Genome Sequencing Platform"/>
            <person name="Earl A."/>
            <person name="Ward D."/>
            <person name="Feldgarden M."/>
            <person name="Gevers D."/>
            <person name="Finegold S.M."/>
            <person name="Summanen P.H."/>
            <person name="Molitoris D.R."/>
            <person name="Song M."/>
            <person name="Daigneault M."/>
            <person name="Allen-Vercoe E."/>
            <person name="Young S.K."/>
            <person name="Zeng Q."/>
            <person name="Gargeya S."/>
            <person name="Fitzgerald M."/>
            <person name="Haas B."/>
            <person name="Abouelleil A."/>
            <person name="Alvarado L."/>
            <person name="Arachchi H.M."/>
            <person name="Berlin A."/>
            <person name="Brown A."/>
            <person name="Chapman S.B."/>
            <person name="Chen Z."/>
            <person name="Dunbar C."/>
            <person name="Freedman E."/>
            <person name="Gearin G."/>
            <person name="Gellesch M."/>
            <person name="Goldberg J."/>
            <person name="Griggs A."/>
            <person name="Gujja S."/>
            <person name="Heiman D."/>
            <person name="Howarth C."/>
            <person name="Larson L."/>
            <person name="Lui A."/>
            <person name="MacDonald P.J.P."/>
            <person name="Montmayeur A."/>
            <person name="Murphy C."/>
            <person name="Neiman D."/>
            <person name="Pearson M."/>
            <person name="Priest M."/>
            <person name="Roberts A."/>
            <person name="Saif S."/>
            <person name="Shea T."/>
            <person name="Shenoy N."/>
            <person name="Sisk P."/>
            <person name="Stolte C."/>
            <person name="Sykes S."/>
            <person name="Wortman J."/>
            <person name="Nusbaum C."/>
            <person name="Birren B."/>
        </authorList>
    </citation>
    <scope>NUCLEOTIDE SEQUENCE [LARGE SCALE GENOMIC DNA]</scope>
    <source>
        <strain evidence="13 14">WAL-18680</strain>
    </source>
</reference>
<dbReference type="SUPFAM" id="SSF56235">
    <property type="entry name" value="N-terminal nucleophile aminohydrolases (Ntn hydrolases)"/>
    <property type="match status" value="1"/>
</dbReference>